<comment type="caution">
    <text evidence="1">The sequence shown here is derived from an EMBL/GenBank/DDBJ whole genome shotgun (WGS) entry which is preliminary data.</text>
</comment>
<reference evidence="1 2" key="1">
    <citation type="journal article" date="2021" name="Commun. Biol.">
        <title>The genome of Shorea leprosula (Dipterocarpaceae) highlights the ecological relevance of drought in aseasonal tropical rainforests.</title>
        <authorList>
            <person name="Ng K.K.S."/>
            <person name="Kobayashi M.J."/>
            <person name="Fawcett J.A."/>
            <person name="Hatakeyama M."/>
            <person name="Paape T."/>
            <person name="Ng C.H."/>
            <person name="Ang C.C."/>
            <person name="Tnah L.H."/>
            <person name="Lee C.T."/>
            <person name="Nishiyama T."/>
            <person name="Sese J."/>
            <person name="O'Brien M.J."/>
            <person name="Copetti D."/>
            <person name="Mohd Noor M.I."/>
            <person name="Ong R.C."/>
            <person name="Putra M."/>
            <person name="Sireger I.Z."/>
            <person name="Indrioko S."/>
            <person name="Kosugi Y."/>
            <person name="Izuno A."/>
            <person name="Isagi Y."/>
            <person name="Lee S.L."/>
            <person name="Shimizu K.K."/>
        </authorList>
    </citation>
    <scope>NUCLEOTIDE SEQUENCE [LARGE SCALE GENOMIC DNA]</scope>
    <source>
        <strain evidence="1">214</strain>
    </source>
</reference>
<evidence type="ECO:0000313" key="2">
    <source>
        <dbReference type="Proteomes" id="UP001054252"/>
    </source>
</evidence>
<dbReference type="Proteomes" id="UP001054252">
    <property type="component" value="Unassembled WGS sequence"/>
</dbReference>
<gene>
    <name evidence="1" type="ORF">SLEP1_g50347</name>
</gene>
<evidence type="ECO:0000313" key="1">
    <source>
        <dbReference type="EMBL" id="GKV43000.1"/>
    </source>
</evidence>
<proteinExistence type="predicted"/>
<dbReference type="EMBL" id="BPVZ01000164">
    <property type="protein sequence ID" value="GKV43000.1"/>
    <property type="molecule type" value="Genomic_DNA"/>
</dbReference>
<keyword evidence="2" id="KW-1185">Reference proteome</keyword>
<dbReference type="AlphaFoldDB" id="A0AAV5LZT9"/>
<organism evidence="1 2">
    <name type="scientific">Rubroshorea leprosula</name>
    <dbReference type="NCBI Taxonomy" id="152421"/>
    <lineage>
        <taxon>Eukaryota</taxon>
        <taxon>Viridiplantae</taxon>
        <taxon>Streptophyta</taxon>
        <taxon>Embryophyta</taxon>
        <taxon>Tracheophyta</taxon>
        <taxon>Spermatophyta</taxon>
        <taxon>Magnoliopsida</taxon>
        <taxon>eudicotyledons</taxon>
        <taxon>Gunneridae</taxon>
        <taxon>Pentapetalae</taxon>
        <taxon>rosids</taxon>
        <taxon>malvids</taxon>
        <taxon>Malvales</taxon>
        <taxon>Dipterocarpaceae</taxon>
        <taxon>Rubroshorea</taxon>
    </lineage>
</organism>
<protein>
    <submittedName>
        <fullName evidence="1">Uncharacterized protein</fullName>
    </submittedName>
</protein>
<name>A0AAV5LZT9_9ROSI</name>
<accession>A0AAV5LZT9</accession>
<sequence length="49" mass="5260">MISEQILKFYLQIFVVSDCDMISSEPCAFVGPFHECTASVASPDMGSGA</sequence>